<organism evidence="3 4">
    <name type="scientific">Flexistipes sinusarabici</name>
    <dbReference type="NCBI Taxonomy" id="2352"/>
    <lineage>
        <taxon>Bacteria</taxon>
        <taxon>Pseudomonadati</taxon>
        <taxon>Deferribacterota</taxon>
        <taxon>Deferribacteres</taxon>
        <taxon>Deferribacterales</taxon>
        <taxon>Flexistipitaceae</taxon>
        <taxon>Flexistipes</taxon>
    </lineage>
</organism>
<feature type="non-terminal residue" evidence="3">
    <location>
        <position position="535"/>
    </location>
</feature>
<dbReference type="EMBL" id="DPPF01000040">
    <property type="protein sequence ID" value="HCW92434.1"/>
    <property type="molecule type" value="Genomic_DNA"/>
</dbReference>
<evidence type="ECO:0000313" key="3">
    <source>
        <dbReference type="EMBL" id="HCW92434.1"/>
    </source>
</evidence>
<name>A0A3D5Q9T3_FLESI</name>
<dbReference type="PANTHER" id="PTHR23082">
    <property type="entry name" value="TRANSCRIPTION INITIATION FACTOR IIIC TFIIIC , POLYPEPTIDE 3-RELATED"/>
    <property type="match status" value="1"/>
</dbReference>
<evidence type="ECO:0000313" key="4">
    <source>
        <dbReference type="Proteomes" id="UP000262325"/>
    </source>
</evidence>
<feature type="repeat" description="TPR" evidence="1">
    <location>
        <begin position="42"/>
        <end position="75"/>
    </location>
</feature>
<comment type="caution">
    <text evidence="3">The sequence shown here is derived from an EMBL/GenBank/DDBJ whole genome shotgun (WGS) entry which is preliminary data.</text>
</comment>
<dbReference type="Gene3D" id="1.25.40.10">
    <property type="entry name" value="Tetratricopeptide repeat domain"/>
    <property type="match status" value="2"/>
</dbReference>
<dbReference type="GO" id="GO:0006383">
    <property type="term" value="P:transcription by RNA polymerase III"/>
    <property type="evidence" value="ECO:0007669"/>
    <property type="project" value="InterPro"/>
</dbReference>
<dbReference type="InterPro" id="IPR011990">
    <property type="entry name" value="TPR-like_helical_dom_sf"/>
</dbReference>
<feature type="compositionally biased region" description="Acidic residues" evidence="2">
    <location>
        <begin position="473"/>
        <end position="485"/>
    </location>
</feature>
<evidence type="ECO:0000256" key="2">
    <source>
        <dbReference type="SAM" id="MobiDB-lite"/>
    </source>
</evidence>
<evidence type="ECO:0000256" key="1">
    <source>
        <dbReference type="PROSITE-ProRule" id="PRU00339"/>
    </source>
</evidence>
<dbReference type="Pfam" id="PF13181">
    <property type="entry name" value="TPR_8"/>
    <property type="match status" value="1"/>
</dbReference>
<feature type="compositionally biased region" description="Acidic residues" evidence="2">
    <location>
        <begin position="510"/>
        <end position="528"/>
    </location>
</feature>
<dbReference type="SMART" id="SM00028">
    <property type="entry name" value="TPR"/>
    <property type="match status" value="3"/>
</dbReference>
<dbReference type="InterPro" id="IPR019734">
    <property type="entry name" value="TPR_rpt"/>
</dbReference>
<gene>
    <name evidence="3" type="ORF">DHM44_01995</name>
</gene>
<dbReference type="GO" id="GO:0000127">
    <property type="term" value="C:transcription factor TFIIIC complex"/>
    <property type="evidence" value="ECO:0007669"/>
    <property type="project" value="TreeGrafter"/>
</dbReference>
<protein>
    <submittedName>
        <fullName evidence="3">Uncharacterized protein</fullName>
    </submittedName>
</protein>
<feature type="compositionally biased region" description="Acidic residues" evidence="2">
    <location>
        <begin position="448"/>
        <end position="464"/>
    </location>
</feature>
<feature type="repeat" description="TPR" evidence="1">
    <location>
        <begin position="116"/>
        <end position="149"/>
    </location>
</feature>
<accession>A0A3D5Q9T3</accession>
<dbReference type="PROSITE" id="PS50005">
    <property type="entry name" value="TPR"/>
    <property type="match status" value="2"/>
</dbReference>
<dbReference type="Pfam" id="PF13414">
    <property type="entry name" value="TPR_11"/>
    <property type="match status" value="1"/>
</dbReference>
<dbReference type="PANTHER" id="PTHR23082:SF0">
    <property type="entry name" value="GENERAL TRANSCRIPTION FACTOR 3C POLYPEPTIDE 3"/>
    <property type="match status" value="1"/>
</dbReference>
<dbReference type="InterPro" id="IPR039340">
    <property type="entry name" value="Tfc4/TFIIIC-102/Sfc4"/>
</dbReference>
<reference evidence="3 4" key="1">
    <citation type="journal article" date="2018" name="Nat. Biotechnol.">
        <title>A standardized bacterial taxonomy based on genome phylogeny substantially revises the tree of life.</title>
        <authorList>
            <person name="Parks D.H."/>
            <person name="Chuvochina M."/>
            <person name="Waite D.W."/>
            <person name="Rinke C."/>
            <person name="Skarshewski A."/>
            <person name="Chaumeil P.A."/>
            <person name="Hugenholtz P."/>
        </authorList>
    </citation>
    <scope>NUCLEOTIDE SEQUENCE [LARGE SCALE GENOMIC DNA]</scope>
    <source>
        <strain evidence="3">UBA8672</strain>
    </source>
</reference>
<feature type="region of interest" description="Disordered" evidence="2">
    <location>
        <begin position="430"/>
        <end position="535"/>
    </location>
</feature>
<proteinExistence type="predicted"/>
<dbReference type="Proteomes" id="UP000262325">
    <property type="component" value="Unassembled WGS sequence"/>
</dbReference>
<dbReference type="AlphaFoldDB" id="A0A3D5Q9T3"/>
<keyword evidence="1" id="KW-0802">TPR repeat</keyword>
<sequence length="535" mass="62567">MKLFGKHKTDTVSQAKALYAKGHFKKALSTCKNLINKNPNDFEAYNLLGDIHYKMGNKSKAIEVYRNLAEKLEEDKFTERAIAVTRKIIRFFPDQLDLYRKISKLYSKKGLLAEHVNVLYELSNIYEERGEKDKAVDILKEIAEYNRSNAENYYNIILKFDKYGKQQEVNRFIYHAFELADKYNKEQLINNLVDTAIKNDCDLTNCIKFIIPYYKDTDEHKELFSKYGKNYLHENFDESFFSDFVEFLDYDDDPGFFEEIKDKYNHIAIYNYLLQYTINHRSYDETVKLLEEIADLPKYNFDNSVMNIIEKNYSSLDNTEILDAMAIISEKCEDRDTTINLYKHLKDIYNQRGDNERADNLEQFISDLEKTGFNHTNDFEADEEDVTQSDDVKDFGDLLEQTSFEDMGEKSENLLDSIDVDLQEEMEDEDIFGLELNNTDIGESTEKDSEEEDSDLDIEFDLNDLDSGRNSGDEDESGFDNESAESLDNISGLEHNEQSYSDKQTPETEKNDEESESLDELEDFDLNEMNEGNIF</sequence>
<dbReference type="SUPFAM" id="SSF48452">
    <property type="entry name" value="TPR-like"/>
    <property type="match status" value="1"/>
</dbReference>